<keyword evidence="5" id="KW-0552">Olfaction</keyword>
<evidence type="ECO:0000256" key="4">
    <source>
        <dbReference type="ARBA" id="ARBA00022692"/>
    </source>
</evidence>
<reference evidence="11" key="1">
    <citation type="submission" date="2019-08" db="EMBL/GenBank/DDBJ databases">
        <title>The genome of the North American firefly Photinus pyralis.</title>
        <authorList>
            <consortium name="Photinus pyralis genome working group"/>
            <person name="Fallon T.R."/>
            <person name="Sander Lower S.E."/>
            <person name="Weng J.-K."/>
        </authorList>
    </citation>
    <scope>NUCLEOTIDE SEQUENCE</scope>
    <source>
        <strain evidence="11">TRF0915ILg1</strain>
        <tissue evidence="11">Whole body</tissue>
    </source>
</reference>
<evidence type="ECO:0000256" key="6">
    <source>
        <dbReference type="ARBA" id="ARBA00022989"/>
    </source>
</evidence>
<evidence type="ECO:0000313" key="11">
    <source>
        <dbReference type="EMBL" id="KAF2893716.1"/>
    </source>
</evidence>
<feature type="non-terminal residue" evidence="11">
    <location>
        <position position="1"/>
    </location>
</feature>
<dbReference type="Proteomes" id="UP000801492">
    <property type="component" value="Unassembled WGS sequence"/>
</dbReference>
<gene>
    <name evidence="11" type="ORF">ILUMI_12457</name>
</gene>
<dbReference type="AlphaFoldDB" id="A0A8K0GCA6"/>
<evidence type="ECO:0000313" key="12">
    <source>
        <dbReference type="Proteomes" id="UP000801492"/>
    </source>
</evidence>
<keyword evidence="7 10" id="KW-0472">Membrane</keyword>
<dbReference type="GO" id="GO:0007165">
    <property type="term" value="P:signal transduction"/>
    <property type="evidence" value="ECO:0007669"/>
    <property type="project" value="UniProtKB-KW"/>
</dbReference>
<accession>A0A8K0GCA6</accession>
<dbReference type="EMBL" id="VTPC01007716">
    <property type="protein sequence ID" value="KAF2893716.1"/>
    <property type="molecule type" value="Genomic_DNA"/>
</dbReference>
<comment type="subcellular location">
    <subcellularLocation>
        <location evidence="1">Cell membrane</location>
        <topology evidence="1">Multi-pass membrane protein</topology>
    </subcellularLocation>
</comment>
<sequence>MGQAVFAEMPESVRLPFLALSKYGLLSTNKFKAYITLAVLVLIQSNLILIAMLQFLNVNRDISDIVRNLEHILGFSMVMIRMVIVTYRNEDFRRLFETIKLFWDPCKCNQQTKMKLLAIRRFTSQLQRLLVSAALVSVLVVVSFPLLQNTIPTGIWTMKGHAMLYRFVLIEEITVVPFCAFFLGFLDCIYLGFCVEIVIQFKIVSQYLQELKVENNAVNEVEIDRLNEIKSCVRHHRIILQFIKEFQQAFSLVLLIEFVIDGPLVCAELLAAFESRSYQNQMRHVLIFTFVTFQLAFFCIPANYITNEAMAVSDAVYFSNWYSQQISSLKAPLLLIIQNSQNEIIIKGGNLVTINAGTIVN</sequence>
<evidence type="ECO:0000256" key="10">
    <source>
        <dbReference type="SAM" id="Phobius"/>
    </source>
</evidence>
<keyword evidence="9" id="KW-0807">Transducer</keyword>
<keyword evidence="4 10" id="KW-0812">Transmembrane</keyword>
<keyword evidence="8" id="KW-0675">Receptor</keyword>
<name>A0A8K0GCA6_IGNLU</name>
<feature type="transmembrane region" description="Helical" evidence="10">
    <location>
        <begin position="167"/>
        <end position="193"/>
    </location>
</feature>
<keyword evidence="2" id="KW-1003">Cell membrane</keyword>
<evidence type="ECO:0000256" key="1">
    <source>
        <dbReference type="ARBA" id="ARBA00004651"/>
    </source>
</evidence>
<dbReference type="PANTHER" id="PTHR21137:SF35">
    <property type="entry name" value="ODORANT RECEPTOR 19A-RELATED"/>
    <property type="match status" value="1"/>
</dbReference>
<dbReference type="OrthoDB" id="676979at2759"/>
<dbReference type="GO" id="GO:0005549">
    <property type="term" value="F:odorant binding"/>
    <property type="evidence" value="ECO:0007669"/>
    <property type="project" value="InterPro"/>
</dbReference>
<dbReference type="Pfam" id="PF02949">
    <property type="entry name" value="7tm_6"/>
    <property type="match status" value="1"/>
</dbReference>
<keyword evidence="3" id="KW-0716">Sensory transduction</keyword>
<evidence type="ECO:0000256" key="8">
    <source>
        <dbReference type="ARBA" id="ARBA00023170"/>
    </source>
</evidence>
<feature type="transmembrane region" description="Helical" evidence="10">
    <location>
        <begin position="68"/>
        <end position="87"/>
    </location>
</feature>
<dbReference type="InterPro" id="IPR004117">
    <property type="entry name" value="7tm6_olfct_rcpt"/>
</dbReference>
<evidence type="ECO:0000256" key="2">
    <source>
        <dbReference type="ARBA" id="ARBA00022475"/>
    </source>
</evidence>
<feature type="transmembrane region" description="Helical" evidence="10">
    <location>
        <begin position="129"/>
        <end position="147"/>
    </location>
</feature>
<evidence type="ECO:0008006" key="13">
    <source>
        <dbReference type="Google" id="ProtNLM"/>
    </source>
</evidence>
<feature type="transmembrane region" description="Helical" evidence="10">
    <location>
        <begin position="249"/>
        <end position="273"/>
    </location>
</feature>
<evidence type="ECO:0000256" key="9">
    <source>
        <dbReference type="ARBA" id="ARBA00023224"/>
    </source>
</evidence>
<feature type="transmembrane region" description="Helical" evidence="10">
    <location>
        <begin position="285"/>
        <end position="305"/>
    </location>
</feature>
<organism evidence="11 12">
    <name type="scientific">Ignelater luminosus</name>
    <name type="common">Cucubano</name>
    <name type="synonym">Pyrophorus luminosus</name>
    <dbReference type="NCBI Taxonomy" id="2038154"/>
    <lineage>
        <taxon>Eukaryota</taxon>
        <taxon>Metazoa</taxon>
        <taxon>Ecdysozoa</taxon>
        <taxon>Arthropoda</taxon>
        <taxon>Hexapoda</taxon>
        <taxon>Insecta</taxon>
        <taxon>Pterygota</taxon>
        <taxon>Neoptera</taxon>
        <taxon>Endopterygota</taxon>
        <taxon>Coleoptera</taxon>
        <taxon>Polyphaga</taxon>
        <taxon>Elateriformia</taxon>
        <taxon>Elateroidea</taxon>
        <taxon>Elateridae</taxon>
        <taxon>Agrypninae</taxon>
        <taxon>Pyrophorini</taxon>
        <taxon>Ignelater</taxon>
    </lineage>
</organism>
<comment type="caution">
    <text evidence="11">The sequence shown here is derived from an EMBL/GenBank/DDBJ whole genome shotgun (WGS) entry which is preliminary data.</text>
</comment>
<protein>
    <recommendedName>
        <fullName evidence="13">Odorant receptor</fullName>
    </recommendedName>
</protein>
<evidence type="ECO:0000256" key="3">
    <source>
        <dbReference type="ARBA" id="ARBA00022606"/>
    </source>
</evidence>
<dbReference type="PANTHER" id="PTHR21137">
    <property type="entry name" value="ODORANT RECEPTOR"/>
    <property type="match status" value="1"/>
</dbReference>
<keyword evidence="6 10" id="KW-1133">Transmembrane helix</keyword>
<evidence type="ECO:0000256" key="5">
    <source>
        <dbReference type="ARBA" id="ARBA00022725"/>
    </source>
</evidence>
<feature type="transmembrane region" description="Helical" evidence="10">
    <location>
        <begin position="33"/>
        <end position="56"/>
    </location>
</feature>
<evidence type="ECO:0000256" key="7">
    <source>
        <dbReference type="ARBA" id="ARBA00023136"/>
    </source>
</evidence>
<keyword evidence="12" id="KW-1185">Reference proteome</keyword>
<dbReference type="GO" id="GO:0004984">
    <property type="term" value="F:olfactory receptor activity"/>
    <property type="evidence" value="ECO:0007669"/>
    <property type="project" value="InterPro"/>
</dbReference>
<dbReference type="GO" id="GO:0005886">
    <property type="term" value="C:plasma membrane"/>
    <property type="evidence" value="ECO:0007669"/>
    <property type="project" value="UniProtKB-SubCell"/>
</dbReference>
<proteinExistence type="predicted"/>